<accession>A0ABN8DWB0</accession>
<dbReference type="RefSeq" id="WP_290368683.1">
    <property type="nucleotide sequence ID" value="NZ_CAKLDI010000001.1"/>
</dbReference>
<sequence length="152" mass="17748">MPHSHRKSPKKHAKTSQQSEKQSVNPAERLSRRLAREHRTFVYMTQLYCHKHHQHPLGSLCDACASLMAYAAQKLDRCPYGDDKPTCVKCPIHCYKAKEREQSREIMRYSGPRMLVRHPILAILHLIDGRQPVPEQPSMRSNRQRRKAEKKS</sequence>
<feature type="region of interest" description="Disordered" evidence="1">
    <location>
        <begin position="131"/>
        <end position="152"/>
    </location>
</feature>
<dbReference type="Proteomes" id="UP000838672">
    <property type="component" value="Unassembled WGS sequence"/>
</dbReference>
<organism evidence="2 3">
    <name type="scientific">Vibrio stylophorae</name>
    <dbReference type="NCBI Taxonomy" id="659351"/>
    <lineage>
        <taxon>Bacteria</taxon>
        <taxon>Pseudomonadati</taxon>
        <taxon>Pseudomonadota</taxon>
        <taxon>Gammaproteobacteria</taxon>
        <taxon>Vibrionales</taxon>
        <taxon>Vibrionaceae</taxon>
        <taxon>Vibrio</taxon>
    </lineage>
</organism>
<keyword evidence="3" id="KW-1185">Reference proteome</keyword>
<comment type="caution">
    <text evidence="2">The sequence shown here is derived from an EMBL/GenBank/DDBJ whole genome shotgun (WGS) entry which is preliminary data.</text>
</comment>
<dbReference type="EMBL" id="CAKLDI010000001">
    <property type="protein sequence ID" value="CAH0533652.1"/>
    <property type="molecule type" value="Genomic_DNA"/>
</dbReference>
<feature type="compositionally biased region" description="Basic residues" evidence="1">
    <location>
        <begin position="1"/>
        <end position="14"/>
    </location>
</feature>
<proteinExistence type="predicted"/>
<evidence type="ECO:0000256" key="1">
    <source>
        <dbReference type="SAM" id="MobiDB-lite"/>
    </source>
</evidence>
<dbReference type="NCBIfam" id="NF007714">
    <property type="entry name" value="PRK10410.1-2"/>
    <property type="match status" value="1"/>
</dbReference>
<dbReference type="InterPro" id="IPR020483">
    <property type="entry name" value="Uncharacterised_YgbA"/>
</dbReference>
<gene>
    <name evidence="2" type="ORF">VST7929_01523</name>
</gene>
<name>A0ABN8DWB0_9VIBR</name>
<evidence type="ECO:0008006" key="4">
    <source>
        <dbReference type="Google" id="ProtNLM"/>
    </source>
</evidence>
<evidence type="ECO:0000313" key="2">
    <source>
        <dbReference type="EMBL" id="CAH0533652.1"/>
    </source>
</evidence>
<protein>
    <recommendedName>
        <fullName evidence="4">Nitrous oxide-stimulated promoter family protein</fullName>
    </recommendedName>
</protein>
<dbReference type="Pfam" id="PF11756">
    <property type="entry name" value="YgbA_NO"/>
    <property type="match status" value="1"/>
</dbReference>
<feature type="compositionally biased region" description="Basic residues" evidence="1">
    <location>
        <begin position="142"/>
        <end position="152"/>
    </location>
</feature>
<feature type="region of interest" description="Disordered" evidence="1">
    <location>
        <begin position="1"/>
        <end position="31"/>
    </location>
</feature>
<evidence type="ECO:0000313" key="3">
    <source>
        <dbReference type="Proteomes" id="UP000838672"/>
    </source>
</evidence>
<feature type="compositionally biased region" description="Polar residues" evidence="1">
    <location>
        <begin position="15"/>
        <end position="25"/>
    </location>
</feature>
<reference evidence="2" key="1">
    <citation type="submission" date="2021-11" db="EMBL/GenBank/DDBJ databases">
        <authorList>
            <person name="Rodrigo-Torres L."/>
            <person name="Arahal R. D."/>
            <person name="Lucena T."/>
        </authorList>
    </citation>
    <scope>NUCLEOTIDE SEQUENCE</scope>
    <source>
        <strain evidence="2">CECT 7929</strain>
    </source>
</reference>